<proteinExistence type="predicted"/>
<keyword evidence="4" id="KW-1185">Reference proteome</keyword>
<feature type="transmembrane region" description="Helical" evidence="1">
    <location>
        <begin position="116"/>
        <end position="137"/>
    </location>
</feature>
<keyword evidence="1" id="KW-1133">Transmembrane helix</keyword>
<keyword evidence="1" id="KW-0812">Transmembrane</keyword>
<keyword evidence="1" id="KW-0472">Membrane</keyword>
<reference evidence="3 4" key="1">
    <citation type="journal article" date="2019" name="Sci. Rep.">
        <title>Comparative genomics of chytrid fungi reveal insights into the obligate biotrophic and pathogenic lifestyle of Synchytrium endobioticum.</title>
        <authorList>
            <person name="van de Vossenberg B.T.L.H."/>
            <person name="Warris S."/>
            <person name="Nguyen H.D.T."/>
            <person name="van Gent-Pelzer M.P.E."/>
            <person name="Joly D.L."/>
            <person name="van de Geest H.C."/>
            <person name="Bonants P.J.M."/>
            <person name="Smith D.S."/>
            <person name="Levesque C.A."/>
            <person name="van der Lee T.A.J."/>
        </authorList>
    </citation>
    <scope>NUCLEOTIDE SEQUENCE [LARGE SCALE GENOMIC DNA]</scope>
    <source>
        <strain evidence="3 4">MB42</strain>
    </source>
</reference>
<dbReference type="Proteomes" id="UP000317494">
    <property type="component" value="Unassembled WGS sequence"/>
</dbReference>
<sequence length="294" mass="33142">MLRTLLLVALIWVHFTSSFALKHYDGGSMSLIADGTDLRSSLQDVKRSSSVALASTGSLKNSGIQKHASSSHSRLAKRQEDTGLPATIMRYGAISFWVLYFLGIASMAWDGTKYSVWYWLFYITCGIAVHTIANYPYAPVLSGMARHGRSRPRVASYVRRTRRVLERRLQQFRTSPITVILPATDVHSIEHHTLPAQSTNQNLNGPSTSGVRPLCHLTPVTTDVHVASTVAFDAWVEMYLTLEFRDLSIRQNLHDITHSGVKSFHHQSWFLYQSLTNHVLFSYRPQGEEALPER</sequence>
<organism evidence="3 4">
    <name type="scientific">Synchytrium endobioticum</name>
    <dbReference type="NCBI Taxonomy" id="286115"/>
    <lineage>
        <taxon>Eukaryota</taxon>
        <taxon>Fungi</taxon>
        <taxon>Fungi incertae sedis</taxon>
        <taxon>Chytridiomycota</taxon>
        <taxon>Chytridiomycota incertae sedis</taxon>
        <taxon>Chytridiomycetes</taxon>
        <taxon>Synchytriales</taxon>
        <taxon>Synchytriaceae</taxon>
        <taxon>Synchytrium</taxon>
    </lineage>
</organism>
<dbReference type="AlphaFoldDB" id="A0A507D5N6"/>
<evidence type="ECO:0000256" key="2">
    <source>
        <dbReference type="SAM" id="SignalP"/>
    </source>
</evidence>
<gene>
    <name evidence="3" type="ORF">SeMB42_g03620</name>
</gene>
<feature type="signal peptide" evidence="2">
    <location>
        <begin position="1"/>
        <end position="20"/>
    </location>
</feature>
<evidence type="ECO:0000256" key="1">
    <source>
        <dbReference type="SAM" id="Phobius"/>
    </source>
</evidence>
<name>A0A507D5N6_9FUNG</name>
<dbReference type="VEuPathDB" id="FungiDB:SeMB42_g03620"/>
<accession>A0A507D5N6</accession>
<feature type="transmembrane region" description="Helical" evidence="1">
    <location>
        <begin position="88"/>
        <end position="109"/>
    </location>
</feature>
<protein>
    <submittedName>
        <fullName evidence="3">Uncharacterized protein</fullName>
    </submittedName>
</protein>
<evidence type="ECO:0000313" key="3">
    <source>
        <dbReference type="EMBL" id="TPX46605.1"/>
    </source>
</evidence>
<comment type="caution">
    <text evidence="3">The sequence shown here is derived from an EMBL/GenBank/DDBJ whole genome shotgun (WGS) entry which is preliminary data.</text>
</comment>
<feature type="chain" id="PRO_5021288171" evidence="2">
    <location>
        <begin position="21"/>
        <end position="294"/>
    </location>
</feature>
<evidence type="ECO:0000313" key="4">
    <source>
        <dbReference type="Proteomes" id="UP000317494"/>
    </source>
</evidence>
<dbReference type="EMBL" id="QEAN01000131">
    <property type="protein sequence ID" value="TPX46605.1"/>
    <property type="molecule type" value="Genomic_DNA"/>
</dbReference>
<keyword evidence="2" id="KW-0732">Signal</keyword>